<evidence type="ECO:0008006" key="4">
    <source>
        <dbReference type="Google" id="ProtNLM"/>
    </source>
</evidence>
<gene>
    <name evidence="2" type="ORF">ACJMK2_032419</name>
</gene>
<sequence>MLIVCLEVSQSFWMIIRKRFIHIYAIQINYKNQPVDRYKSTCYPIRLHCNCQSRDEVYSALSPHNQTRMKAVIILLACMVCAIVALPQNGYSGLSGYGGYSGGFPWGIGGAGFGGFSGFGGLWGGNGGWGQYPHIKPRRA</sequence>
<comment type="caution">
    <text evidence="2">The sequence shown here is derived from an EMBL/GenBank/DDBJ whole genome shotgun (WGS) entry which is preliminary data.</text>
</comment>
<evidence type="ECO:0000313" key="3">
    <source>
        <dbReference type="Proteomes" id="UP001634394"/>
    </source>
</evidence>
<protein>
    <recommendedName>
        <fullName evidence="4">Glycine-rich protein</fullName>
    </recommendedName>
</protein>
<feature type="transmembrane region" description="Helical" evidence="1">
    <location>
        <begin position="69"/>
        <end position="86"/>
    </location>
</feature>
<keyword evidence="1" id="KW-0812">Transmembrane</keyword>
<evidence type="ECO:0000256" key="1">
    <source>
        <dbReference type="SAM" id="Phobius"/>
    </source>
</evidence>
<feature type="transmembrane region" description="Helical" evidence="1">
    <location>
        <begin position="106"/>
        <end position="129"/>
    </location>
</feature>
<organism evidence="2 3">
    <name type="scientific">Sinanodonta woodiana</name>
    <name type="common">Chinese pond mussel</name>
    <name type="synonym">Anodonta woodiana</name>
    <dbReference type="NCBI Taxonomy" id="1069815"/>
    <lineage>
        <taxon>Eukaryota</taxon>
        <taxon>Metazoa</taxon>
        <taxon>Spiralia</taxon>
        <taxon>Lophotrochozoa</taxon>
        <taxon>Mollusca</taxon>
        <taxon>Bivalvia</taxon>
        <taxon>Autobranchia</taxon>
        <taxon>Heteroconchia</taxon>
        <taxon>Palaeoheterodonta</taxon>
        <taxon>Unionida</taxon>
        <taxon>Unionoidea</taxon>
        <taxon>Unionidae</taxon>
        <taxon>Unioninae</taxon>
        <taxon>Sinanodonta</taxon>
    </lineage>
</organism>
<keyword evidence="1" id="KW-0472">Membrane</keyword>
<keyword evidence="1" id="KW-1133">Transmembrane helix</keyword>
<proteinExistence type="predicted"/>
<accession>A0ABD3X1P3</accession>
<dbReference type="AlphaFoldDB" id="A0ABD3X1P3"/>
<dbReference type="EMBL" id="JBJQND010000004">
    <property type="protein sequence ID" value="KAL3880154.1"/>
    <property type="molecule type" value="Genomic_DNA"/>
</dbReference>
<name>A0ABD3X1P3_SINWO</name>
<dbReference type="Proteomes" id="UP001634394">
    <property type="component" value="Unassembled WGS sequence"/>
</dbReference>
<evidence type="ECO:0000313" key="2">
    <source>
        <dbReference type="EMBL" id="KAL3880154.1"/>
    </source>
</evidence>
<reference evidence="2 3" key="1">
    <citation type="submission" date="2024-11" db="EMBL/GenBank/DDBJ databases">
        <title>Chromosome-level genome assembly of the freshwater bivalve Anodonta woodiana.</title>
        <authorList>
            <person name="Chen X."/>
        </authorList>
    </citation>
    <scope>NUCLEOTIDE SEQUENCE [LARGE SCALE GENOMIC DNA]</scope>
    <source>
        <strain evidence="2">MN2024</strain>
        <tissue evidence="2">Gills</tissue>
    </source>
</reference>
<keyword evidence="3" id="KW-1185">Reference proteome</keyword>